<keyword evidence="7" id="KW-0460">Magnesium</keyword>
<dbReference type="SMART" id="SM00177">
    <property type="entry name" value="ARF"/>
    <property type="match status" value="1"/>
</dbReference>
<keyword evidence="4" id="KW-0931">ER-Golgi transport</keyword>
<dbReference type="GO" id="GO:0016192">
    <property type="term" value="P:vesicle-mediated transport"/>
    <property type="evidence" value="ECO:0007669"/>
    <property type="project" value="UniProtKB-KW"/>
</dbReference>
<dbReference type="Gene3D" id="3.40.50.300">
    <property type="entry name" value="P-loop containing nucleotide triphosphate hydrolases"/>
    <property type="match status" value="1"/>
</dbReference>
<dbReference type="Proteomes" id="UP000650467">
    <property type="component" value="Unassembled WGS sequence"/>
</dbReference>
<evidence type="ECO:0000256" key="3">
    <source>
        <dbReference type="ARBA" id="ARBA00022741"/>
    </source>
</evidence>
<dbReference type="SUPFAM" id="SSF52540">
    <property type="entry name" value="P-loop containing nucleoside triphosphate hydrolases"/>
    <property type="match status" value="1"/>
</dbReference>
<proteinExistence type="inferred from homology"/>
<evidence type="ECO:0000256" key="8">
    <source>
        <dbReference type="RuleBase" id="RU003925"/>
    </source>
</evidence>
<dbReference type="PROSITE" id="PS51417">
    <property type="entry name" value="ARF"/>
    <property type="match status" value="1"/>
</dbReference>
<evidence type="ECO:0000256" key="2">
    <source>
        <dbReference type="ARBA" id="ARBA00022707"/>
    </source>
</evidence>
<dbReference type="InterPro" id="IPR005225">
    <property type="entry name" value="Small_GTP-bd"/>
</dbReference>
<keyword evidence="2" id="KW-0519">Myristate</keyword>
<keyword evidence="10" id="KW-1185">Reference proteome</keyword>
<sequence length="172" mass="19398">MWFGNKEYKIVMVGLDNAGKTTILYKLHLGEVVQATATVGSNVELVRFKNIQLEIWDLGGQQNLRPFWGTYFKNTDAVIMVVDSTDRARVGVTKSELFNLLESEELAKTPILVYANKQDLRDAMTVEELTQALQLHSIRNHDWHIQACCALTGDGLLDGINWIYQRTKGNAA</sequence>
<evidence type="ECO:0000256" key="7">
    <source>
        <dbReference type="PIRSR" id="PIRSR606689-2"/>
    </source>
</evidence>
<evidence type="ECO:0000256" key="6">
    <source>
        <dbReference type="PIRSR" id="PIRSR606689-1"/>
    </source>
</evidence>
<dbReference type="AlphaFoldDB" id="A0A835W0V2"/>
<evidence type="ECO:0000313" key="10">
    <source>
        <dbReference type="Proteomes" id="UP000650467"/>
    </source>
</evidence>
<comment type="similarity">
    <text evidence="1 8">Belongs to the small GTPase superfamily. Arf family.</text>
</comment>
<evidence type="ECO:0000313" key="9">
    <source>
        <dbReference type="EMBL" id="KAG2436452.1"/>
    </source>
</evidence>
<keyword evidence="7" id="KW-0479">Metal-binding</keyword>
<evidence type="ECO:0000256" key="4">
    <source>
        <dbReference type="ARBA" id="ARBA00022892"/>
    </source>
</evidence>
<comment type="caution">
    <text evidence="9">The sequence shown here is derived from an EMBL/GenBank/DDBJ whole genome shotgun (WGS) entry which is preliminary data.</text>
</comment>
<accession>A0A835W0V2</accession>
<organism evidence="9 10">
    <name type="scientific">Chlamydomonas incerta</name>
    <dbReference type="NCBI Taxonomy" id="51695"/>
    <lineage>
        <taxon>Eukaryota</taxon>
        <taxon>Viridiplantae</taxon>
        <taxon>Chlorophyta</taxon>
        <taxon>core chlorophytes</taxon>
        <taxon>Chlorophyceae</taxon>
        <taxon>CS clade</taxon>
        <taxon>Chlamydomonadales</taxon>
        <taxon>Chlamydomonadaceae</taxon>
        <taxon>Chlamydomonas</taxon>
    </lineage>
</organism>
<dbReference type="GO" id="GO:0046872">
    <property type="term" value="F:metal ion binding"/>
    <property type="evidence" value="ECO:0007669"/>
    <property type="project" value="UniProtKB-KW"/>
</dbReference>
<dbReference type="SMART" id="SM00178">
    <property type="entry name" value="SAR"/>
    <property type="match status" value="1"/>
</dbReference>
<feature type="binding site" evidence="7">
    <location>
        <position position="38"/>
    </location>
    <ligand>
        <name>Mg(2+)</name>
        <dbReference type="ChEBI" id="CHEBI:18420"/>
    </ligand>
</feature>
<dbReference type="FunFam" id="3.40.50.300:FF:000728">
    <property type="entry name" value="ADP-ribosylation factor-like protein 5"/>
    <property type="match status" value="1"/>
</dbReference>
<dbReference type="OrthoDB" id="2011769at2759"/>
<evidence type="ECO:0000256" key="1">
    <source>
        <dbReference type="ARBA" id="ARBA00010290"/>
    </source>
</evidence>
<keyword evidence="2" id="KW-0449">Lipoprotein</keyword>
<dbReference type="NCBIfam" id="TIGR00231">
    <property type="entry name" value="small_GTP"/>
    <property type="match status" value="1"/>
</dbReference>
<dbReference type="PANTHER" id="PTHR11711">
    <property type="entry name" value="ADP RIBOSYLATION FACTOR-RELATED"/>
    <property type="match status" value="1"/>
</dbReference>
<gene>
    <name evidence="9" type="ORF">HXX76_006755</name>
</gene>
<keyword evidence="3 6" id="KW-0547">Nucleotide-binding</keyword>
<keyword evidence="4" id="KW-0813">Transport</keyword>
<dbReference type="InterPro" id="IPR027417">
    <property type="entry name" value="P-loop_NTPase"/>
</dbReference>
<dbReference type="EMBL" id="JAEHOC010000013">
    <property type="protein sequence ID" value="KAG2436452.1"/>
    <property type="molecule type" value="Genomic_DNA"/>
</dbReference>
<dbReference type="PRINTS" id="PR00328">
    <property type="entry name" value="SAR1GTPBP"/>
</dbReference>
<dbReference type="InterPro" id="IPR006689">
    <property type="entry name" value="Small_GTPase_ARF/SAR"/>
</dbReference>
<name>A0A835W0V2_CHLIN</name>
<feature type="binding site" evidence="6">
    <location>
        <begin position="116"/>
        <end position="119"/>
    </location>
    <ligand>
        <name>GTP</name>
        <dbReference type="ChEBI" id="CHEBI:37565"/>
    </ligand>
</feature>
<feature type="binding site" evidence="6">
    <location>
        <position position="60"/>
    </location>
    <ligand>
        <name>GTP</name>
        <dbReference type="ChEBI" id="CHEBI:37565"/>
    </ligand>
</feature>
<dbReference type="GO" id="GO:0003924">
    <property type="term" value="F:GTPase activity"/>
    <property type="evidence" value="ECO:0007669"/>
    <property type="project" value="InterPro"/>
</dbReference>
<feature type="binding site" evidence="7">
    <location>
        <position position="21"/>
    </location>
    <ligand>
        <name>Mg(2+)</name>
        <dbReference type="ChEBI" id="CHEBI:18420"/>
    </ligand>
</feature>
<feature type="binding site" evidence="6">
    <location>
        <begin position="14"/>
        <end position="21"/>
    </location>
    <ligand>
        <name>GTP</name>
        <dbReference type="ChEBI" id="CHEBI:37565"/>
    </ligand>
</feature>
<dbReference type="Pfam" id="PF00025">
    <property type="entry name" value="Arf"/>
    <property type="match status" value="1"/>
</dbReference>
<reference evidence="9" key="1">
    <citation type="journal article" date="2020" name="bioRxiv">
        <title>Comparative genomics of Chlamydomonas.</title>
        <authorList>
            <person name="Craig R.J."/>
            <person name="Hasan A.R."/>
            <person name="Ness R.W."/>
            <person name="Keightley P.D."/>
        </authorList>
    </citation>
    <scope>NUCLEOTIDE SEQUENCE</scope>
    <source>
        <strain evidence="9">SAG 7.73</strain>
    </source>
</reference>
<evidence type="ECO:0000256" key="5">
    <source>
        <dbReference type="ARBA" id="ARBA00023134"/>
    </source>
</evidence>
<dbReference type="InterPro" id="IPR024156">
    <property type="entry name" value="Small_GTPase_ARF"/>
</dbReference>
<protein>
    <submittedName>
        <fullName evidence="9">Uncharacterized protein</fullName>
    </submittedName>
</protein>
<keyword evidence="5 6" id="KW-0342">GTP-binding</keyword>
<dbReference type="GO" id="GO:0005525">
    <property type="term" value="F:GTP binding"/>
    <property type="evidence" value="ECO:0007669"/>
    <property type="project" value="UniProtKB-KW"/>
</dbReference>